<dbReference type="InterPro" id="IPR003774">
    <property type="entry name" value="AlgH-like"/>
</dbReference>
<reference evidence="2 3" key="2">
    <citation type="submission" date="2023-12" db="EMBL/GenBank/DDBJ databases">
        <title>Description of an unclassified Opitutus bacterium of Verrucomicrobiota.</title>
        <authorList>
            <person name="Zhang D.-F."/>
        </authorList>
    </citation>
    <scope>NUCLEOTIDE SEQUENCE [LARGE SCALE GENOMIC DNA]</scope>
    <source>
        <strain evidence="2 3">WL0086</strain>
    </source>
</reference>
<comment type="similarity">
    <text evidence="1">Belongs to the UPF0301 (AlgH) family.</text>
</comment>
<name>A0ABZ1CCE4_9BACT</name>
<dbReference type="PANTHER" id="PTHR30327">
    <property type="entry name" value="UNCHARACTERIZED PROTEIN YQGE"/>
    <property type="match status" value="1"/>
</dbReference>
<reference evidence="2 3" key="1">
    <citation type="submission" date="2021-08" db="EMBL/GenBank/DDBJ databases">
        <authorList>
            <person name="Zhang D."/>
            <person name="Zhang A."/>
            <person name="Wang L."/>
        </authorList>
    </citation>
    <scope>NUCLEOTIDE SEQUENCE [LARGE SCALE GENOMIC DNA]</scope>
    <source>
        <strain evidence="2 3">WL0086</strain>
    </source>
</reference>
<dbReference type="Proteomes" id="UP000738431">
    <property type="component" value="Chromosome"/>
</dbReference>
<dbReference type="RefSeq" id="WP_225919414.1">
    <property type="nucleotide sequence ID" value="NZ_CP139781.1"/>
</dbReference>
<evidence type="ECO:0000313" key="3">
    <source>
        <dbReference type="Proteomes" id="UP000738431"/>
    </source>
</evidence>
<dbReference type="EMBL" id="CP139781">
    <property type="protein sequence ID" value="WRQ88987.1"/>
    <property type="molecule type" value="Genomic_DNA"/>
</dbReference>
<dbReference type="Gene3D" id="3.40.1740.10">
    <property type="entry name" value="VC0467-like"/>
    <property type="match status" value="1"/>
</dbReference>
<keyword evidence="3" id="KW-1185">Reference proteome</keyword>
<evidence type="ECO:0000313" key="2">
    <source>
        <dbReference type="EMBL" id="WRQ88987.1"/>
    </source>
</evidence>
<gene>
    <name evidence="2" type="ORF">K1X11_006180</name>
</gene>
<dbReference type="SUPFAM" id="SSF143456">
    <property type="entry name" value="VC0467-like"/>
    <property type="match status" value="1"/>
</dbReference>
<protein>
    <submittedName>
        <fullName evidence="2">YqgE/AlgH family protein</fullName>
    </submittedName>
</protein>
<sequence length="191" mass="20678">MMENDPSEAEAAESLAGSLLLSHPSLKDPNFRRTVVLLSAHDAEGAMGVVLNRGTGKTLADLDEAFAFGALATVPVLAGGPVQTDRLLICALGFHSDGAGLRLHFGLEPLEAEKLKAEQGDDIELRAFVGYSGWGEGQLENELDHDTWAVSAIPSDVLDYEQNESMWRGILVRVSPEWKLLAEEPDDPERN</sequence>
<organism evidence="2 3">
    <name type="scientific">Actomonas aquatica</name>
    <dbReference type="NCBI Taxonomy" id="2866162"/>
    <lineage>
        <taxon>Bacteria</taxon>
        <taxon>Pseudomonadati</taxon>
        <taxon>Verrucomicrobiota</taxon>
        <taxon>Opitutia</taxon>
        <taxon>Opitutales</taxon>
        <taxon>Opitutaceae</taxon>
        <taxon>Actomonas</taxon>
    </lineage>
</organism>
<proteinExistence type="inferred from homology"/>
<dbReference type="PANTHER" id="PTHR30327:SF1">
    <property type="entry name" value="UPF0301 PROTEIN YQGE"/>
    <property type="match status" value="1"/>
</dbReference>
<evidence type="ECO:0000256" key="1">
    <source>
        <dbReference type="ARBA" id="ARBA00009600"/>
    </source>
</evidence>
<accession>A0ABZ1CCE4</accession>
<dbReference type="Pfam" id="PF02622">
    <property type="entry name" value="DUF179"/>
    <property type="match status" value="1"/>
</dbReference>